<keyword evidence="6" id="KW-0472">Membrane</keyword>
<dbReference type="GO" id="GO:0001771">
    <property type="term" value="P:immunological synapse formation"/>
    <property type="evidence" value="ECO:0007669"/>
    <property type="project" value="TreeGrafter"/>
</dbReference>
<dbReference type="GO" id="GO:0005576">
    <property type="term" value="C:extracellular region"/>
    <property type="evidence" value="ECO:0007669"/>
    <property type="project" value="UniProtKB-SubCell"/>
</dbReference>
<evidence type="ECO:0000259" key="9">
    <source>
        <dbReference type="PROSITE" id="PS50004"/>
    </source>
</evidence>
<dbReference type="PROSITE" id="PS51412">
    <property type="entry name" value="MACPF_2"/>
    <property type="match status" value="1"/>
</dbReference>
<evidence type="ECO:0000256" key="5">
    <source>
        <dbReference type="ARBA" id="ARBA00022852"/>
    </source>
</evidence>
<keyword evidence="5" id="KW-0204">Cytolysis</keyword>
<dbReference type="InterPro" id="IPR035892">
    <property type="entry name" value="C2_domain_sf"/>
</dbReference>
<organism evidence="11 12">
    <name type="scientific">Triplophysa rosa</name>
    <name type="common">Cave loach</name>
    <dbReference type="NCBI Taxonomy" id="992332"/>
    <lineage>
        <taxon>Eukaryota</taxon>
        <taxon>Metazoa</taxon>
        <taxon>Chordata</taxon>
        <taxon>Craniata</taxon>
        <taxon>Vertebrata</taxon>
        <taxon>Euteleostomi</taxon>
        <taxon>Actinopterygii</taxon>
        <taxon>Neopterygii</taxon>
        <taxon>Teleostei</taxon>
        <taxon>Ostariophysi</taxon>
        <taxon>Cypriniformes</taxon>
        <taxon>Nemacheilidae</taxon>
        <taxon>Triplophysa</taxon>
    </lineage>
</organism>
<accession>A0A9W7WIE1</accession>
<evidence type="ECO:0000256" key="3">
    <source>
        <dbReference type="ARBA" id="ARBA00009214"/>
    </source>
</evidence>
<keyword evidence="12" id="KW-1185">Reference proteome</keyword>
<dbReference type="EMBL" id="JAFHDT010000016">
    <property type="protein sequence ID" value="KAI7798588.1"/>
    <property type="molecule type" value="Genomic_DNA"/>
</dbReference>
<dbReference type="InterPro" id="IPR020863">
    <property type="entry name" value="MACPF_CS"/>
</dbReference>
<dbReference type="GO" id="GO:0031640">
    <property type="term" value="P:killing of cells of another organism"/>
    <property type="evidence" value="ECO:0007669"/>
    <property type="project" value="UniProtKB-KW"/>
</dbReference>
<evidence type="ECO:0000313" key="11">
    <source>
        <dbReference type="EMBL" id="KAI7798588.1"/>
    </source>
</evidence>
<evidence type="ECO:0000259" key="10">
    <source>
        <dbReference type="PROSITE" id="PS51412"/>
    </source>
</evidence>
<reference evidence="11" key="1">
    <citation type="submission" date="2021-02" db="EMBL/GenBank/DDBJ databases">
        <title>Comparative genomics reveals that relaxation of natural selection precedes convergent phenotypic evolution of cavefish.</title>
        <authorList>
            <person name="Peng Z."/>
        </authorList>
    </citation>
    <scope>NUCLEOTIDE SEQUENCE</scope>
    <source>
        <tissue evidence="11">Muscle</tissue>
    </source>
</reference>
<feature type="domain" description="C2" evidence="9">
    <location>
        <begin position="379"/>
        <end position="497"/>
    </location>
</feature>
<dbReference type="Proteomes" id="UP001059041">
    <property type="component" value="Linkage Group LG16"/>
</dbReference>
<evidence type="ECO:0000256" key="2">
    <source>
        <dbReference type="ARBA" id="ARBA00004613"/>
    </source>
</evidence>
<name>A0A9W7WIE1_TRIRA</name>
<feature type="domain" description="MACPF" evidence="10">
    <location>
        <begin position="20"/>
        <end position="360"/>
    </location>
</feature>
<dbReference type="InterPro" id="IPR052784">
    <property type="entry name" value="Perforin-1_pore-forming"/>
</dbReference>
<dbReference type="PROSITE" id="PS50004">
    <property type="entry name" value="C2"/>
    <property type="match status" value="1"/>
</dbReference>
<dbReference type="SMART" id="SM00239">
    <property type="entry name" value="C2"/>
    <property type="match status" value="1"/>
</dbReference>
<keyword evidence="7" id="KW-1015">Disulfide bond</keyword>
<dbReference type="Gene3D" id="2.60.40.150">
    <property type="entry name" value="C2 domain"/>
    <property type="match status" value="1"/>
</dbReference>
<comment type="caution">
    <text evidence="11">The sequence shown here is derived from an EMBL/GenBank/DDBJ whole genome shotgun (WGS) entry which is preliminary data.</text>
</comment>
<dbReference type="GO" id="GO:0022829">
    <property type="term" value="F:wide pore channel activity"/>
    <property type="evidence" value="ECO:0007669"/>
    <property type="project" value="TreeGrafter"/>
</dbReference>
<dbReference type="Pfam" id="PF00168">
    <property type="entry name" value="C2"/>
    <property type="match status" value="1"/>
</dbReference>
<dbReference type="GO" id="GO:0051607">
    <property type="term" value="P:defense response to virus"/>
    <property type="evidence" value="ECO:0007669"/>
    <property type="project" value="TreeGrafter"/>
</dbReference>
<dbReference type="PANTHER" id="PTHR46096">
    <property type="entry name" value="PERFORIN-1"/>
    <property type="match status" value="1"/>
</dbReference>
<evidence type="ECO:0000256" key="1">
    <source>
        <dbReference type="ARBA" id="ARBA00004370"/>
    </source>
</evidence>
<feature type="chain" id="PRO_5040817075" evidence="8">
    <location>
        <begin position="24"/>
        <end position="553"/>
    </location>
</feature>
<protein>
    <submittedName>
        <fullName evidence="11">Perforin 2</fullName>
    </submittedName>
</protein>
<dbReference type="Pfam" id="PF01823">
    <property type="entry name" value="MACPF"/>
    <property type="match status" value="1"/>
</dbReference>
<evidence type="ECO:0000256" key="6">
    <source>
        <dbReference type="ARBA" id="ARBA00023136"/>
    </source>
</evidence>
<keyword evidence="8" id="KW-0732">Signal</keyword>
<dbReference type="GO" id="GO:0016020">
    <property type="term" value="C:membrane"/>
    <property type="evidence" value="ECO:0007669"/>
    <property type="project" value="UniProtKB-SubCell"/>
</dbReference>
<sequence>MAPVLLLLSLPLALCCQTAPSTACENLPFVPGHNLVGEGFDIVRMKTTGAFVVDVLNYMTGGDHGNCTLCDNTLLNKKQKLPASVVDWRIKVQCRRSLSAKVHESASSVLKDTATSTSVSWKVGLSVPMVAGVAVGGTHSSAARFAKSHASQDKFSFTSHTFSCRYYSFRLHAQPQLTKEFKGSLNTLPAQFNSKSEAAYNHFISIYGTHFLRQVDLGGRVKSTTAVRTCKVAMTGLSVQDVSNCLSAEASGVIKGVKVSAQTSYCKAKQQKLERGNSFSASFSDRVSEIMGGNGEAQDILFAPSNKSGYGAWLKTLKTLPGVVSYTLTSLHMLVTHDPVRKASLQAAISTYITKSAVSISCPSSCKVGRRNGNCACKCSGHQRVDSNCCPSKPGVATLSVTVVSAAGLWGDWFSKTDGYVKIFYGGAADTTPVIWNNNFPQWNHKHTFGTVDLTERKPVNFEVWDRDNRWDDDLLGKGAIVPSQGTNVQTRMKLKHGTLLVSITANCGPSLASSYCEKYAPAPDSVSTLTDYNPFKPVSFQESNGLPENTFL</sequence>
<dbReference type="InterPro" id="IPR020864">
    <property type="entry name" value="MACPF"/>
</dbReference>
<dbReference type="GO" id="GO:0001913">
    <property type="term" value="P:T cell mediated cytotoxicity"/>
    <property type="evidence" value="ECO:0007669"/>
    <property type="project" value="TreeGrafter"/>
</dbReference>
<proteinExistence type="inferred from homology"/>
<evidence type="ECO:0000313" key="12">
    <source>
        <dbReference type="Proteomes" id="UP001059041"/>
    </source>
</evidence>
<dbReference type="PROSITE" id="PS00279">
    <property type="entry name" value="MACPF_1"/>
    <property type="match status" value="1"/>
</dbReference>
<evidence type="ECO:0000256" key="4">
    <source>
        <dbReference type="ARBA" id="ARBA00022525"/>
    </source>
</evidence>
<gene>
    <name evidence="11" type="ORF">IRJ41_008309</name>
</gene>
<dbReference type="SUPFAM" id="SSF49562">
    <property type="entry name" value="C2 domain (Calcium/lipid-binding domain, CaLB)"/>
    <property type="match status" value="1"/>
</dbReference>
<dbReference type="PANTHER" id="PTHR46096:SF5">
    <property type="entry name" value="PERFORIN 1.2 PRECURSOR-RELATED"/>
    <property type="match status" value="1"/>
</dbReference>
<evidence type="ECO:0000256" key="7">
    <source>
        <dbReference type="ARBA" id="ARBA00023157"/>
    </source>
</evidence>
<dbReference type="AlphaFoldDB" id="A0A9W7WIE1"/>
<dbReference type="SMART" id="SM00457">
    <property type="entry name" value="MACPF"/>
    <property type="match status" value="1"/>
</dbReference>
<evidence type="ECO:0000256" key="8">
    <source>
        <dbReference type="SAM" id="SignalP"/>
    </source>
</evidence>
<dbReference type="InterPro" id="IPR000008">
    <property type="entry name" value="C2_dom"/>
</dbReference>
<comment type="similarity">
    <text evidence="3">Belongs to the complement C6/C7/C8/C9 family.</text>
</comment>
<feature type="signal peptide" evidence="8">
    <location>
        <begin position="1"/>
        <end position="23"/>
    </location>
</feature>
<comment type="subcellular location">
    <subcellularLocation>
        <location evidence="1">Membrane</location>
    </subcellularLocation>
    <subcellularLocation>
        <location evidence="2">Secreted</location>
    </subcellularLocation>
</comment>
<keyword evidence="4" id="KW-0964">Secreted</keyword>